<evidence type="ECO:0000256" key="1">
    <source>
        <dbReference type="SAM" id="MobiDB-lite"/>
    </source>
</evidence>
<accession>A0A183A4P6</accession>
<organism evidence="2">
    <name type="scientific">Echinostoma caproni</name>
    <dbReference type="NCBI Taxonomy" id="27848"/>
    <lineage>
        <taxon>Eukaryota</taxon>
        <taxon>Metazoa</taxon>
        <taxon>Spiralia</taxon>
        <taxon>Lophotrochozoa</taxon>
        <taxon>Platyhelminthes</taxon>
        <taxon>Trematoda</taxon>
        <taxon>Digenea</taxon>
        <taxon>Plagiorchiida</taxon>
        <taxon>Echinostomata</taxon>
        <taxon>Echinostomatoidea</taxon>
        <taxon>Echinostomatidae</taxon>
        <taxon>Echinostoma</taxon>
    </lineage>
</organism>
<protein>
    <submittedName>
        <fullName evidence="2">LisH domain-containing protein ARMC9</fullName>
    </submittedName>
</protein>
<reference evidence="2" key="1">
    <citation type="submission" date="2016-06" db="UniProtKB">
        <authorList>
            <consortium name="WormBaseParasite"/>
        </authorList>
    </citation>
    <scope>IDENTIFICATION</scope>
</reference>
<feature type="compositionally biased region" description="Polar residues" evidence="1">
    <location>
        <begin position="19"/>
        <end position="29"/>
    </location>
</feature>
<feature type="compositionally biased region" description="Polar residues" evidence="1">
    <location>
        <begin position="40"/>
        <end position="51"/>
    </location>
</feature>
<sequence>LVLDYCERAEIQAEVQRLGESSSPRSNKPSAAAADDSKLTAVTATSLGNRPTSEKFRTRSGSPIHTYAVRPRRPKTTVDFPRVPPVLSARGDSSAPPTSGTGTKFRPVGLARSGSSLSSYHIDHHVKLSPFSRSPPGEQAKAEALHLVLTASQNGPSTEMTLLPKDA</sequence>
<dbReference type="AlphaFoldDB" id="A0A183A4P6"/>
<name>A0A183A4P6_9TREM</name>
<proteinExistence type="predicted"/>
<evidence type="ECO:0000313" key="2">
    <source>
        <dbReference type="WBParaSite" id="ECPE_0000193101-mRNA-1"/>
    </source>
</evidence>
<feature type="region of interest" description="Disordered" evidence="1">
    <location>
        <begin position="15"/>
        <end position="116"/>
    </location>
</feature>
<dbReference type="WBParaSite" id="ECPE_0000193101-mRNA-1">
    <property type="protein sequence ID" value="ECPE_0000193101-mRNA-1"/>
    <property type="gene ID" value="ECPE_0000193101"/>
</dbReference>